<accession>A0AAV7EQH5</accession>
<evidence type="ECO:0000313" key="2">
    <source>
        <dbReference type="EMBL" id="KAG9451100.1"/>
    </source>
</evidence>
<reference evidence="2 3" key="1">
    <citation type="submission" date="2021-07" db="EMBL/GenBank/DDBJ databases">
        <title>The Aristolochia fimbriata genome: insights into angiosperm evolution, floral development and chemical biosynthesis.</title>
        <authorList>
            <person name="Jiao Y."/>
        </authorList>
    </citation>
    <scope>NUCLEOTIDE SEQUENCE [LARGE SCALE GENOMIC DNA]</scope>
    <source>
        <strain evidence="2">IBCAS-2021</strain>
        <tissue evidence="2">Leaf</tissue>
    </source>
</reference>
<sequence length="139" mass="15996">MPGARVSLDIELQGMSEKLNLFVQTNTSGDKKVLYINRHFKQKKGGSAWRPLFQARPDTALCSIPSSVSRTSKVLRWFYFLQKMLPHWPRHATLAKMSPIIGIQQTRSCIHASFLLAFLFEAFVQFLIIVLQVCKHRYS</sequence>
<gene>
    <name evidence="2" type="ORF">H6P81_011065</name>
</gene>
<keyword evidence="1" id="KW-0812">Transmembrane</keyword>
<keyword evidence="3" id="KW-1185">Reference proteome</keyword>
<dbReference type="Proteomes" id="UP000825729">
    <property type="component" value="Unassembled WGS sequence"/>
</dbReference>
<comment type="caution">
    <text evidence="2">The sequence shown here is derived from an EMBL/GenBank/DDBJ whole genome shotgun (WGS) entry which is preliminary data.</text>
</comment>
<keyword evidence="1" id="KW-1133">Transmembrane helix</keyword>
<dbReference type="AlphaFoldDB" id="A0AAV7EQH5"/>
<keyword evidence="1" id="KW-0472">Membrane</keyword>
<name>A0AAV7EQH5_ARIFI</name>
<evidence type="ECO:0000256" key="1">
    <source>
        <dbReference type="SAM" id="Phobius"/>
    </source>
</evidence>
<organism evidence="2 3">
    <name type="scientific">Aristolochia fimbriata</name>
    <name type="common">White veined hardy Dutchman's pipe vine</name>
    <dbReference type="NCBI Taxonomy" id="158543"/>
    <lineage>
        <taxon>Eukaryota</taxon>
        <taxon>Viridiplantae</taxon>
        <taxon>Streptophyta</taxon>
        <taxon>Embryophyta</taxon>
        <taxon>Tracheophyta</taxon>
        <taxon>Spermatophyta</taxon>
        <taxon>Magnoliopsida</taxon>
        <taxon>Magnoliidae</taxon>
        <taxon>Piperales</taxon>
        <taxon>Aristolochiaceae</taxon>
        <taxon>Aristolochia</taxon>
    </lineage>
</organism>
<dbReference type="EMBL" id="JAINDJ010000004">
    <property type="protein sequence ID" value="KAG9451100.1"/>
    <property type="molecule type" value="Genomic_DNA"/>
</dbReference>
<protein>
    <submittedName>
        <fullName evidence="2">Uncharacterized protein</fullName>
    </submittedName>
</protein>
<evidence type="ECO:0000313" key="3">
    <source>
        <dbReference type="Proteomes" id="UP000825729"/>
    </source>
</evidence>
<feature type="transmembrane region" description="Helical" evidence="1">
    <location>
        <begin position="114"/>
        <end position="134"/>
    </location>
</feature>
<proteinExistence type="predicted"/>